<evidence type="ECO:0000256" key="1">
    <source>
        <dbReference type="SAM" id="Phobius"/>
    </source>
</evidence>
<comment type="caution">
    <text evidence="2">The sequence shown here is derived from an EMBL/GenBank/DDBJ whole genome shotgun (WGS) entry which is preliminary data.</text>
</comment>
<dbReference type="Proteomes" id="UP000829196">
    <property type="component" value="Unassembled WGS sequence"/>
</dbReference>
<keyword evidence="1" id="KW-1133">Transmembrane helix</keyword>
<name>A0A8T3AM67_DENNO</name>
<sequence length="91" mass="10513">MDAEVAYGFHHARDKKSKLTRGLVSNEVLFSLLLNLFSLEFVIVAPAFHLLFLVTWLGIWHLSHIFMLVHAKFQVLKKNPAKMLSLLFIHI</sequence>
<organism evidence="2 3">
    <name type="scientific">Dendrobium nobile</name>
    <name type="common">Orchid</name>
    <dbReference type="NCBI Taxonomy" id="94219"/>
    <lineage>
        <taxon>Eukaryota</taxon>
        <taxon>Viridiplantae</taxon>
        <taxon>Streptophyta</taxon>
        <taxon>Embryophyta</taxon>
        <taxon>Tracheophyta</taxon>
        <taxon>Spermatophyta</taxon>
        <taxon>Magnoliopsida</taxon>
        <taxon>Liliopsida</taxon>
        <taxon>Asparagales</taxon>
        <taxon>Orchidaceae</taxon>
        <taxon>Epidendroideae</taxon>
        <taxon>Malaxideae</taxon>
        <taxon>Dendrobiinae</taxon>
        <taxon>Dendrobium</taxon>
    </lineage>
</organism>
<dbReference type="AlphaFoldDB" id="A0A8T3AM67"/>
<reference evidence="2" key="1">
    <citation type="journal article" date="2022" name="Front. Genet.">
        <title>Chromosome-Scale Assembly of the Dendrobium nobile Genome Provides Insights Into the Molecular Mechanism of the Biosynthesis of the Medicinal Active Ingredient of Dendrobium.</title>
        <authorList>
            <person name="Xu Q."/>
            <person name="Niu S.-C."/>
            <person name="Li K.-L."/>
            <person name="Zheng P.-J."/>
            <person name="Zhang X.-J."/>
            <person name="Jia Y."/>
            <person name="Liu Y."/>
            <person name="Niu Y.-X."/>
            <person name="Yu L.-H."/>
            <person name="Chen D.-F."/>
            <person name="Zhang G.-Q."/>
        </authorList>
    </citation>
    <scope>NUCLEOTIDE SEQUENCE</scope>
    <source>
        <tissue evidence="2">Leaf</tissue>
    </source>
</reference>
<feature type="transmembrane region" description="Helical" evidence="1">
    <location>
        <begin position="23"/>
        <end position="44"/>
    </location>
</feature>
<evidence type="ECO:0000313" key="2">
    <source>
        <dbReference type="EMBL" id="KAI0497124.1"/>
    </source>
</evidence>
<gene>
    <name evidence="2" type="ORF">KFK09_023452</name>
</gene>
<keyword evidence="1" id="KW-0812">Transmembrane</keyword>
<protein>
    <submittedName>
        <fullName evidence="2">Uncharacterized protein</fullName>
    </submittedName>
</protein>
<evidence type="ECO:0000313" key="3">
    <source>
        <dbReference type="Proteomes" id="UP000829196"/>
    </source>
</evidence>
<dbReference type="EMBL" id="JAGYWB010000016">
    <property type="protein sequence ID" value="KAI0497124.1"/>
    <property type="molecule type" value="Genomic_DNA"/>
</dbReference>
<proteinExistence type="predicted"/>
<feature type="transmembrane region" description="Helical" evidence="1">
    <location>
        <begin position="50"/>
        <end position="69"/>
    </location>
</feature>
<accession>A0A8T3AM67</accession>
<keyword evidence="3" id="KW-1185">Reference proteome</keyword>
<keyword evidence="1" id="KW-0472">Membrane</keyword>